<feature type="compositionally biased region" description="Polar residues" evidence="9">
    <location>
        <begin position="518"/>
        <end position="539"/>
    </location>
</feature>
<feature type="repeat" description="NHL" evidence="7">
    <location>
        <begin position="741"/>
        <end position="784"/>
    </location>
</feature>
<evidence type="ECO:0000256" key="4">
    <source>
        <dbReference type="ARBA" id="ARBA00022833"/>
    </source>
</evidence>
<dbReference type="SUPFAM" id="SSF57850">
    <property type="entry name" value="RING/U-box"/>
    <property type="match status" value="1"/>
</dbReference>
<dbReference type="SUPFAM" id="SSF81296">
    <property type="entry name" value="E set domains"/>
    <property type="match status" value="1"/>
</dbReference>
<feature type="compositionally biased region" description="Polar residues" evidence="9">
    <location>
        <begin position="560"/>
        <end position="569"/>
    </location>
</feature>
<evidence type="ECO:0000259" key="10">
    <source>
        <dbReference type="PROSITE" id="PS50089"/>
    </source>
</evidence>
<dbReference type="PANTHER" id="PTHR24104">
    <property type="entry name" value="E3 UBIQUITIN-PROTEIN LIGASE NHLRC1-RELATED"/>
    <property type="match status" value="1"/>
</dbReference>
<protein>
    <recommendedName>
        <fullName evidence="14">Tripartite motif-containing protein 2</fullName>
    </recommendedName>
</protein>
<organism evidence="12 13">
    <name type="scientific">Orchesella dallaii</name>
    <dbReference type="NCBI Taxonomy" id="48710"/>
    <lineage>
        <taxon>Eukaryota</taxon>
        <taxon>Metazoa</taxon>
        <taxon>Ecdysozoa</taxon>
        <taxon>Arthropoda</taxon>
        <taxon>Hexapoda</taxon>
        <taxon>Collembola</taxon>
        <taxon>Entomobryomorpha</taxon>
        <taxon>Entomobryoidea</taxon>
        <taxon>Orchesellidae</taxon>
        <taxon>Orchesellinae</taxon>
        <taxon>Orchesella</taxon>
    </lineage>
</organism>
<keyword evidence="1" id="KW-0479">Metal-binding</keyword>
<reference evidence="12 13" key="1">
    <citation type="submission" date="2024-08" db="EMBL/GenBank/DDBJ databases">
        <authorList>
            <person name="Cucini C."/>
            <person name="Frati F."/>
        </authorList>
    </citation>
    <scope>NUCLEOTIDE SEQUENCE [LARGE SCALE GENOMIC DNA]</scope>
</reference>
<evidence type="ECO:0000256" key="1">
    <source>
        <dbReference type="ARBA" id="ARBA00022723"/>
    </source>
</evidence>
<feature type="repeat" description="NHL" evidence="7">
    <location>
        <begin position="788"/>
        <end position="831"/>
    </location>
</feature>
<feature type="repeat" description="NHL" evidence="7">
    <location>
        <begin position="606"/>
        <end position="647"/>
    </location>
</feature>
<evidence type="ECO:0000256" key="5">
    <source>
        <dbReference type="PROSITE-ProRule" id="PRU00024"/>
    </source>
</evidence>
<dbReference type="SMART" id="SM00184">
    <property type="entry name" value="RING"/>
    <property type="match status" value="1"/>
</dbReference>
<feature type="repeat" description="NHL" evidence="7">
    <location>
        <begin position="832"/>
        <end position="875"/>
    </location>
</feature>
<feature type="repeat" description="Filamin" evidence="6">
    <location>
        <begin position="473"/>
        <end position="511"/>
    </location>
</feature>
<dbReference type="InterPro" id="IPR014756">
    <property type="entry name" value="Ig_E-set"/>
</dbReference>
<dbReference type="Pfam" id="PF01436">
    <property type="entry name" value="NHL"/>
    <property type="match status" value="6"/>
</dbReference>
<evidence type="ECO:0000256" key="7">
    <source>
        <dbReference type="PROSITE-ProRule" id="PRU00504"/>
    </source>
</evidence>
<dbReference type="EMBL" id="CAXLJM020000015">
    <property type="protein sequence ID" value="CAL8081348.1"/>
    <property type="molecule type" value="Genomic_DNA"/>
</dbReference>
<dbReference type="InterPro" id="IPR011042">
    <property type="entry name" value="6-blade_b-propeller_TolB-like"/>
</dbReference>
<evidence type="ECO:0000256" key="6">
    <source>
        <dbReference type="PROSITE-ProRule" id="PRU00087"/>
    </source>
</evidence>
<dbReference type="InterPro" id="IPR017907">
    <property type="entry name" value="Znf_RING_CS"/>
</dbReference>
<feature type="repeat" description="NHL" evidence="7">
    <location>
        <begin position="653"/>
        <end position="695"/>
    </location>
</feature>
<name>A0ABP1PZH4_9HEXA</name>
<feature type="domain" description="RING-type" evidence="10">
    <location>
        <begin position="59"/>
        <end position="99"/>
    </location>
</feature>
<keyword evidence="8" id="KW-0175">Coiled coil</keyword>
<evidence type="ECO:0000256" key="2">
    <source>
        <dbReference type="ARBA" id="ARBA00022737"/>
    </source>
</evidence>
<dbReference type="Pfam" id="PF00643">
    <property type="entry name" value="zf-B_box"/>
    <property type="match status" value="1"/>
</dbReference>
<dbReference type="Gene3D" id="2.120.10.30">
    <property type="entry name" value="TolB, C-terminal domain"/>
    <property type="match status" value="1"/>
</dbReference>
<dbReference type="Gene3D" id="2.40.10.500">
    <property type="match status" value="1"/>
</dbReference>
<accession>A0ABP1PZH4</accession>
<feature type="region of interest" description="Disordered" evidence="9">
    <location>
        <begin position="518"/>
        <end position="597"/>
    </location>
</feature>
<dbReference type="Proteomes" id="UP001642540">
    <property type="component" value="Unassembled WGS sequence"/>
</dbReference>
<dbReference type="InterPro" id="IPR017868">
    <property type="entry name" value="Filamin/ABP280_repeat-like"/>
</dbReference>
<dbReference type="Gene3D" id="3.30.40.10">
    <property type="entry name" value="Zinc/RING finger domain, C3HC4 (zinc finger)"/>
    <property type="match status" value="1"/>
</dbReference>
<dbReference type="SUPFAM" id="SSF101898">
    <property type="entry name" value="NHL repeat"/>
    <property type="match status" value="1"/>
</dbReference>
<dbReference type="SUPFAM" id="SSF57845">
    <property type="entry name" value="B-box zinc-binding domain"/>
    <property type="match status" value="1"/>
</dbReference>
<keyword evidence="4" id="KW-0862">Zinc</keyword>
<dbReference type="PROSITE" id="PS50194">
    <property type="entry name" value="FILAMIN_REPEAT"/>
    <property type="match status" value="1"/>
</dbReference>
<gene>
    <name evidence="12" type="ORF">ODALV1_LOCUS4889</name>
</gene>
<proteinExistence type="predicted"/>
<dbReference type="SMART" id="SM00502">
    <property type="entry name" value="BBC"/>
    <property type="match status" value="1"/>
</dbReference>
<evidence type="ECO:0000313" key="13">
    <source>
        <dbReference type="Proteomes" id="UP001642540"/>
    </source>
</evidence>
<dbReference type="InterPro" id="IPR003649">
    <property type="entry name" value="Bbox_C"/>
</dbReference>
<dbReference type="PANTHER" id="PTHR24104:SF57">
    <property type="entry name" value="BEE-MILK PROTEIN"/>
    <property type="match status" value="1"/>
</dbReference>
<feature type="repeat" description="NHL" evidence="7">
    <location>
        <begin position="696"/>
        <end position="737"/>
    </location>
</feature>
<dbReference type="PROSITE" id="PS51125">
    <property type="entry name" value="NHL"/>
    <property type="match status" value="6"/>
</dbReference>
<keyword evidence="3 5" id="KW-0863">Zinc-finger</keyword>
<feature type="coiled-coil region" evidence="8">
    <location>
        <begin position="247"/>
        <end position="288"/>
    </location>
</feature>
<keyword evidence="13" id="KW-1185">Reference proteome</keyword>
<dbReference type="InterPro" id="IPR018957">
    <property type="entry name" value="Znf_C3HC4_RING-type"/>
</dbReference>
<dbReference type="PROSITE" id="PS50119">
    <property type="entry name" value="ZF_BBOX"/>
    <property type="match status" value="1"/>
</dbReference>
<evidence type="ECO:0000256" key="9">
    <source>
        <dbReference type="SAM" id="MobiDB-lite"/>
    </source>
</evidence>
<dbReference type="InterPro" id="IPR001841">
    <property type="entry name" value="Znf_RING"/>
</dbReference>
<feature type="compositionally biased region" description="Polar residues" evidence="9">
    <location>
        <begin position="582"/>
        <end position="596"/>
    </location>
</feature>
<evidence type="ECO:0000256" key="8">
    <source>
        <dbReference type="SAM" id="Coils"/>
    </source>
</evidence>
<dbReference type="CDD" id="cd14960">
    <property type="entry name" value="NHL_TRIM2_like"/>
    <property type="match status" value="1"/>
</dbReference>
<feature type="compositionally biased region" description="Basic residues" evidence="9">
    <location>
        <begin position="570"/>
        <end position="579"/>
    </location>
</feature>
<evidence type="ECO:0000256" key="3">
    <source>
        <dbReference type="ARBA" id="ARBA00022771"/>
    </source>
</evidence>
<evidence type="ECO:0000313" key="12">
    <source>
        <dbReference type="EMBL" id="CAL8081348.1"/>
    </source>
</evidence>
<dbReference type="InterPro" id="IPR057750">
    <property type="entry name" value="TRIM2/3_C"/>
</dbReference>
<dbReference type="Pfam" id="PF00097">
    <property type="entry name" value="zf-C3HC4"/>
    <property type="match status" value="1"/>
</dbReference>
<dbReference type="Gene3D" id="3.30.160.60">
    <property type="entry name" value="Classic Zinc Finger"/>
    <property type="match status" value="1"/>
</dbReference>
<comment type="caution">
    <text evidence="12">The sequence shown here is derived from an EMBL/GenBank/DDBJ whole genome shotgun (WGS) entry which is preliminary data.</text>
</comment>
<dbReference type="InterPro" id="IPR013083">
    <property type="entry name" value="Znf_RING/FYVE/PHD"/>
</dbReference>
<keyword evidence="2" id="KW-0677">Repeat</keyword>
<dbReference type="InterPro" id="IPR000315">
    <property type="entry name" value="Znf_B-box"/>
</dbReference>
<dbReference type="InterPro" id="IPR050952">
    <property type="entry name" value="TRIM-NHL_E3_ligases"/>
</dbReference>
<evidence type="ECO:0000259" key="11">
    <source>
        <dbReference type="PROSITE" id="PS50119"/>
    </source>
</evidence>
<evidence type="ECO:0008006" key="14">
    <source>
        <dbReference type="Google" id="ProtNLM"/>
    </source>
</evidence>
<dbReference type="PROSITE" id="PS00518">
    <property type="entry name" value="ZF_RING_1"/>
    <property type="match status" value="1"/>
</dbReference>
<dbReference type="SMART" id="SM00336">
    <property type="entry name" value="BBOX"/>
    <property type="match status" value="1"/>
</dbReference>
<sequence>MSLGDIGPCHGSLCSLTPSVNIIASTNNNCLVGKDSSSGPVSLPLPGTAADISRHPLSCSICRGKFKNPKVLPCLHTFCECCLIAYLPPESLTLTCPDCGQQSILPEKGVSALQTNFCVTNLAMDKEGVEHRCRYCGQLAKFKCHDCDLDMCQECSVKHPDMVEDGEMGRNCHQILQLDSEPPQRVKRLTSVKRTNSSTENGDGARYLYCPSHAGQTLRFFCKDCDTAICSSCTDIEHGRHTTVRAMDAVLEEKIRLQELMDSVQSNVDKLQDAIKMTEEGSNALNDQKDRVISDIDETFDNLLQQINHRRLQLKEDAAAQFNLKLDQLQKSKNLLSTHLQDVKECCSLTEKALSHENETEILFVKKQIGERLEEYAKMCLSPESISKDSAIEFDKQSMDSVDIDTLGRVFSNVQKGWALSGDVVESRCVPIQRRHFLRLHMSANNSADIHFNDIQVTCSTKDVVFTFEQPMESDSRTFTIRFLVSRVGPFGFSISVKGQFISGSPFQFYAYDADDGVTSSSPSPHHMNGTNSRGSPTGSGYLPACSRIPRANGGAPSLSPRSRVSTPTKKFHNGHGHAMRTNGSVHGLGSSSRRSNTLEDDLILKIGQRGRGKGEFTNPQGVAATPQGRLVVTDSNNQCVQIFDNTGECKVKFGVRGRTVGQLQRPVGVAVLPSNGNIAIADYDNKWISMYDQTGKFMSRIGHGKLLGPKGITVDSNGLIYVVDNKASCILVFQPNGKLVHKFGSRGNDEGQFAGPHFVAVNSKGNIIVTDFHNHCVKVFDSERDYLYSFGTNGEGNGQFNAPTGVAVDKNDNILVADWGNSRIQIFDSQGSFLSYVSTSVEPLYGPQGLTVTPDGYVAIADSGNHCVKLYKYSY</sequence>
<dbReference type="PROSITE" id="PS50089">
    <property type="entry name" value="ZF_RING_2"/>
    <property type="match status" value="1"/>
</dbReference>
<feature type="domain" description="B box-type" evidence="11">
    <location>
        <begin position="205"/>
        <end position="246"/>
    </location>
</feature>
<dbReference type="InterPro" id="IPR001258">
    <property type="entry name" value="NHL_repeat"/>
</dbReference>